<protein>
    <submittedName>
        <fullName evidence="1">Unannotated protein</fullName>
    </submittedName>
</protein>
<gene>
    <name evidence="1" type="ORF">UFOPK2810_00093</name>
</gene>
<proteinExistence type="predicted"/>
<name>A0A6J6SQQ9_9ZZZZ</name>
<reference evidence="1" key="1">
    <citation type="submission" date="2020-05" db="EMBL/GenBank/DDBJ databases">
        <authorList>
            <person name="Chiriac C."/>
            <person name="Salcher M."/>
            <person name="Ghai R."/>
            <person name="Kavagutti S V."/>
        </authorList>
    </citation>
    <scope>NUCLEOTIDE SEQUENCE</scope>
</reference>
<evidence type="ECO:0000313" key="1">
    <source>
        <dbReference type="EMBL" id="CAB4737018.1"/>
    </source>
</evidence>
<sequence>MPAPDENLLGRPDAGGSEPDHLLAEAAASLQSDIDADVLAEAAHILTAERVALRLADRLGAAPNPVTMTLRSGCRIEGTVDRRGDDVVVLVDRYGAEHCIALASAVTVRGLRPALSASEQGARTGGDHRPRVASVSWGMFLRAESGIDVRLVLVDGTQLFGSPALVGADHVDILGADGDVTTCALVSISRAVRRGWVPDRR</sequence>
<organism evidence="1">
    <name type="scientific">freshwater metagenome</name>
    <dbReference type="NCBI Taxonomy" id="449393"/>
    <lineage>
        <taxon>unclassified sequences</taxon>
        <taxon>metagenomes</taxon>
        <taxon>ecological metagenomes</taxon>
    </lineage>
</organism>
<dbReference type="AlphaFoldDB" id="A0A6J6SQQ9"/>
<dbReference type="EMBL" id="CAEZYZ010000008">
    <property type="protein sequence ID" value="CAB4737018.1"/>
    <property type="molecule type" value="Genomic_DNA"/>
</dbReference>
<accession>A0A6J6SQQ9</accession>